<evidence type="ECO:0000313" key="4">
    <source>
        <dbReference type="EMBL" id="MEE2059303.1"/>
    </source>
</evidence>
<comment type="function">
    <text evidence="2">Plays a role in the regulation of phosphate uptake.</text>
</comment>
<dbReference type="SUPFAM" id="SSF109755">
    <property type="entry name" value="PhoU-like"/>
    <property type="match status" value="1"/>
</dbReference>
<evidence type="ECO:0000259" key="3">
    <source>
        <dbReference type="Pfam" id="PF01895"/>
    </source>
</evidence>
<comment type="similarity">
    <text evidence="2">Belongs to the PhoU family.</text>
</comment>
<dbReference type="NCBIfam" id="TIGR02135">
    <property type="entry name" value="phoU_full"/>
    <property type="match status" value="1"/>
</dbReference>
<evidence type="ECO:0000256" key="1">
    <source>
        <dbReference type="ARBA" id="ARBA00022592"/>
    </source>
</evidence>
<dbReference type="PANTHER" id="PTHR42930:SF3">
    <property type="entry name" value="PHOSPHATE-SPECIFIC TRANSPORT SYSTEM ACCESSORY PROTEIN PHOU"/>
    <property type="match status" value="1"/>
</dbReference>
<dbReference type="Pfam" id="PF01895">
    <property type="entry name" value="PhoU"/>
    <property type="match status" value="2"/>
</dbReference>
<dbReference type="EMBL" id="JAUTXY010000008">
    <property type="protein sequence ID" value="MEE2059303.1"/>
    <property type="molecule type" value="Genomic_DNA"/>
</dbReference>
<accession>A0ABU7LCM7</accession>
<keyword evidence="5" id="KW-1185">Reference proteome</keyword>
<protein>
    <recommendedName>
        <fullName evidence="2">Phosphate-specific transport system accessory protein PhoU</fullName>
    </recommendedName>
</protein>
<evidence type="ECO:0000313" key="5">
    <source>
        <dbReference type="Proteomes" id="UP001336020"/>
    </source>
</evidence>
<organism evidence="4 5">
    <name type="scientific">Rhodococcus artemisiae</name>
    <dbReference type="NCBI Taxonomy" id="714159"/>
    <lineage>
        <taxon>Bacteria</taxon>
        <taxon>Bacillati</taxon>
        <taxon>Actinomycetota</taxon>
        <taxon>Actinomycetes</taxon>
        <taxon>Mycobacteriales</taxon>
        <taxon>Nocardiaceae</taxon>
        <taxon>Rhodococcus</taxon>
    </lineage>
</organism>
<gene>
    <name evidence="4" type="primary">phoU</name>
    <name evidence="4" type="ORF">Q7514_17430</name>
</gene>
<sequence>MRSRFAENVDRLAADLAAMCTGVESMMADASRALMSADTHLAEQVIATQEECDSAARQWEQTAFALLALQAPVASDLRLMIGGMHIAADLERMGALTTHVAEAVLRRHPAHVVPSEAHGILADMGRVAVAVAGETHRVLAQRDPVRAAALERADSEMDALHRALFERITSDRWEHGVMEAVDVTLLGRFYERFCDHAVAIGHHVVFLETGLAGDAEEGSAGEPLQRPR</sequence>
<comment type="caution">
    <text evidence="4">The sequence shown here is derived from an EMBL/GenBank/DDBJ whole genome shotgun (WGS) entry which is preliminary data.</text>
</comment>
<feature type="domain" description="PhoU" evidence="3">
    <location>
        <begin position="122"/>
        <end position="202"/>
    </location>
</feature>
<dbReference type="PIRSF" id="PIRSF003107">
    <property type="entry name" value="PhoU"/>
    <property type="match status" value="1"/>
</dbReference>
<proteinExistence type="inferred from homology"/>
<comment type="subunit">
    <text evidence="2">Homodimer.</text>
</comment>
<feature type="domain" description="PhoU" evidence="3">
    <location>
        <begin position="18"/>
        <end position="104"/>
    </location>
</feature>
<dbReference type="InterPro" id="IPR038078">
    <property type="entry name" value="PhoU-like_sf"/>
</dbReference>
<comment type="subcellular location">
    <subcellularLocation>
        <location evidence="2">Cytoplasm</location>
    </subcellularLocation>
</comment>
<dbReference type="InterPro" id="IPR026022">
    <property type="entry name" value="PhoU_dom"/>
</dbReference>
<dbReference type="PANTHER" id="PTHR42930">
    <property type="entry name" value="PHOSPHATE-SPECIFIC TRANSPORT SYSTEM ACCESSORY PROTEIN PHOU"/>
    <property type="match status" value="1"/>
</dbReference>
<name>A0ABU7LCM7_9NOCA</name>
<dbReference type="InterPro" id="IPR028366">
    <property type="entry name" value="PhoU"/>
</dbReference>
<keyword evidence="1 2" id="KW-0592">Phosphate transport</keyword>
<reference evidence="4 5" key="1">
    <citation type="submission" date="2023-07" db="EMBL/GenBank/DDBJ databases">
        <authorList>
            <person name="Girao M."/>
            <person name="Carvalho M.F."/>
        </authorList>
    </citation>
    <scope>NUCLEOTIDE SEQUENCE [LARGE SCALE GENOMIC DNA]</scope>
    <source>
        <strain evidence="4 5">YIM65754</strain>
    </source>
</reference>
<evidence type="ECO:0000256" key="2">
    <source>
        <dbReference type="PIRNR" id="PIRNR003107"/>
    </source>
</evidence>
<dbReference type="Proteomes" id="UP001336020">
    <property type="component" value="Unassembled WGS sequence"/>
</dbReference>
<keyword evidence="2" id="KW-0813">Transport</keyword>
<dbReference type="Gene3D" id="1.20.58.220">
    <property type="entry name" value="Phosphate transport system protein phou homolog 2, domain 2"/>
    <property type="match status" value="1"/>
</dbReference>
<keyword evidence="2" id="KW-0963">Cytoplasm</keyword>
<dbReference type="RefSeq" id="WP_330134555.1">
    <property type="nucleotide sequence ID" value="NZ_JAUTXY010000008.1"/>
</dbReference>